<evidence type="ECO:0000313" key="5">
    <source>
        <dbReference type="Proteomes" id="UP000238801"/>
    </source>
</evidence>
<dbReference type="Proteomes" id="UP000238801">
    <property type="component" value="Unassembled WGS sequence"/>
</dbReference>
<keyword evidence="4" id="KW-0346">Stress response</keyword>
<keyword evidence="5" id="KW-1185">Reference proteome</keyword>
<dbReference type="AlphaFoldDB" id="A0A2T0X7A2"/>
<evidence type="ECO:0000256" key="2">
    <source>
        <dbReference type="SAM" id="MobiDB-lite"/>
    </source>
</evidence>
<feature type="domain" description="RNA-binding S4" evidence="3">
    <location>
        <begin position="8"/>
        <end position="70"/>
    </location>
</feature>
<name>A0A2T0X7A2_9RHOB</name>
<dbReference type="SUPFAM" id="SSF55174">
    <property type="entry name" value="Alpha-L RNA-binding motif"/>
    <property type="match status" value="1"/>
</dbReference>
<dbReference type="CDD" id="cd00165">
    <property type="entry name" value="S4"/>
    <property type="match status" value="1"/>
</dbReference>
<gene>
    <name evidence="4" type="ORF">BCF33_0352</name>
</gene>
<dbReference type="InterPro" id="IPR036986">
    <property type="entry name" value="S4_RNA-bd_sf"/>
</dbReference>
<dbReference type="SMART" id="SM00363">
    <property type="entry name" value="S4"/>
    <property type="match status" value="1"/>
</dbReference>
<protein>
    <submittedName>
        <fullName evidence="4">Heat shock protein Hsp15</fullName>
    </submittedName>
</protein>
<evidence type="ECO:0000256" key="1">
    <source>
        <dbReference type="PROSITE-ProRule" id="PRU00182"/>
    </source>
</evidence>
<organism evidence="4 5">
    <name type="scientific">Hasllibacter halocynthiae</name>
    <dbReference type="NCBI Taxonomy" id="595589"/>
    <lineage>
        <taxon>Bacteria</taxon>
        <taxon>Pseudomonadati</taxon>
        <taxon>Pseudomonadota</taxon>
        <taxon>Alphaproteobacteria</taxon>
        <taxon>Rhodobacterales</taxon>
        <taxon>Roseobacteraceae</taxon>
        <taxon>Hasllibacter</taxon>
    </lineage>
</organism>
<dbReference type="EMBL" id="PVTT01000001">
    <property type="protein sequence ID" value="PRY94754.1"/>
    <property type="molecule type" value="Genomic_DNA"/>
</dbReference>
<dbReference type="Pfam" id="PF01479">
    <property type="entry name" value="S4"/>
    <property type="match status" value="1"/>
</dbReference>
<evidence type="ECO:0000313" key="4">
    <source>
        <dbReference type="EMBL" id="PRY94754.1"/>
    </source>
</evidence>
<dbReference type="Gene3D" id="3.10.290.10">
    <property type="entry name" value="RNA-binding S4 domain"/>
    <property type="match status" value="1"/>
</dbReference>
<dbReference type="OrthoDB" id="9797176at2"/>
<dbReference type="GO" id="GO:0003723">
    <property type="term" value="F:RNA binding"/>
    <property type="evidence" value="ECO:0007669"/>
    <property type="project" value="UniProtKB-KW"/>
</dbReference>
<dbReference type="PROSITE" id="PS50889">
    <property type="entry name" value="S4"/>
    <property type="match status" value="1"/>
</dbReference>
<feature type="compositionally biased region" description="Basic and acidic residues" evidence="2">
    <location>
        <begin position="95"/>
        <end position="124"/>
    </location>
</feature>
<sequence>MEGPRETQRLDRWLFFCRFFKTRGLAARLVQEGRVRIDGEATGKPHRGVAPGDTLTFPQGRRVRVVRVLSLPPRRGPAPEARACYEDLSPPPPPRPDHVPDAPRREEGGRPTGRDRRRMDRLRGEGPGGG</sequence>
<proteinExistence type="predicted"/>
<dbReference type="InterPro" id="IPR002942">
    <property type="entry name" value="S4_RNA-bd"/>
</dbReference>
<comment type="caution">
    <text evidence="4">The sequence shown here is derived from an EMBL/GenBank/DDBJ whole genome shotgun (WGS) entry which is preliminary data.</text>
</comment>
<feature type="region of interest" description="Disordered" evidence="2">
    <location>
        <begin position="71"/>
        <end position="130"/>
    </location>
</feature>
<dbReference type="RefSeq" id="WP_106159217.1">
    <property type="nucleotide sequence ID" value="NZ_PVTT01000001.1"/>
</dbReference>
<reference evidence="4 5" key="1">
    <citation type="submission" date="2018-03" db="EMBL/GenBank/DDBJ databases">
        <title>Genomic Encyclopedia of Archaeal and Bacterial Type Strains, Phase II (KMG-II): from individual species to whole genera.</title>
        <authorList>
            <person name="Goeker M."/>
        </authorList>
    </citation>
    <scope>NUCLEOTIDE SEQUENCE [LARGE SCALE GENOMIC DNA]</scope>
    <source>
        <strain evidence="4 5">DSM 29318</strain>
    </source>
</reference>
<accession>A0A2T0X7A2</accession>
<keyword evidence="1" id="KW-0694">RNA-binding</keyword>
<evidence type="ECO:0000259" key="3">
    <source>
        <dbReference type="SMART" id="SM00363"/>
    </source>
</evidence>